<dbReference type="EMBL" id="CM037025">
    <property type="protein sequence ID" value="KAH7660825.1"/>
    <property type="molecule type" value="Genomic_DNA"/>
</dbReference>
<gene>
    <name evidence="1" type="ORF">IHE45_15G019700</name>
</gene>
<keyword evidence="2" id="KW-1185">Reference proteome</keyword>
<protein>
    <submittedName>
        <fullName evidence="1">S-receptor-like serine/threonine-protein kinase protein</fullName>
        <ecNumber evidence="1">2.7.11.1</ecNumber>
    </submittedName>
</protein>
<evidence type="ECO:0000313" key="1">
    <source>
        <dbReference type="EMBL" id="KAH7660825.1"/>
    </source>
</evidence>
<sequence length="884" mass="99330">MIISKVMAQLLTGLVFLSVIFRYSIAANTLSPNQPLRDGQTLVSAKETFALGFFSPGRSKNRYVGIWYNKLPGGQTTTVVWVANRSSPLSGTNGSLELNGNGTLTINSMIFLPMPMVALTNPVAQLLDDGNFVIREANSSEFAWQSFDYLTDTLLSGMKLGWDLRTGLNRNLTSWRSKDDPSPGSSVLSIDLEGIPQLNVWSGSTKKYRSRPWTYVKLVVPEDIPHRYGLRFSFVNNKDEVYFMYNTTGTKLVCWVLLDQSGMTKHFLWVESTGMWNNFLDYPINECQEYSRCGPFGVCNIDVWPICRCLQGFKPKSPQEWPLMDASSGCDRLTALDCKNRSDGFMTVTLAALPETSNAIVYTNINQDECRARCFKNCSCTAYTADKNISGGGLGCVIWVTELIDLRMSSHHSQNVFVRLSAADLASISNNSSKKSQTKSVVLIIVFSMVALIIPLIYFYSWGKKKMVHKDIRGNGEFELAQLQWSTLMVVTDNFATTSILGKGGFGFVYKGKLAEGHEIAVKRLSRNSTQGIDEFENEVTFIAKLQHRNLVRLLGYCIKGDEKILVYEYMPNGSLDAFLFGKEKGDHLDWQTRFHIIEGIARGLLYLHQDSRLRIIHRDLKASNILLDIEMNPKISDFGLARNFGDCETMIKTRKVVGTYGYMAPEYTLDGVFSMKSDVFSFGVLILEIISGQRNRILLSNPHLYLLGKAWSLWNEGKVLDLLDPLIDNSFSMTRVMRCINIGLLCVQEKPEDRPFMASVVVMLSNDDAPLPEPKEPGFKAIFSTKHDAVPNQNDLHTFNDITLTEQTETGKLSERPVPVLKVIFFKKGSSMYISTTESQSISSLVFTPVIFFIFPFSTNAVTSGAYDTALLIFLNVWSFFFF</sequence>
<reference evidence="2" key="1">
    <citation type="journal article" date="2022" name="Nat. Commun.">
        <title>Chromosome evolution and the genetic basis of agronomically important traits in greater yam.</title>
        <authorList>
            <person name="Bredeson J.V."/>
            <person name="Lyons J.B."/>
            <person name="Oniyinde I.O."/>
            <person name="Okereke N.R."/>
            <person name="Kolade O."/>
            <person name="Nnabue I."/>
            <person name="Nwadili C.O."/>
            <person name="Hribova E."/>
            <person name="Parker M."/>
            <person name="Nwogha J."/>
            <person name="Shu S."/>
            <person name="Carlson J."/>
            <person name="Kariba R."/>
            <person name="Muthemba S."/>
            <person name="Knop K."/>
            <person name="Barton G.J."/>
            <person name="Sherwood A.V."/>
            <person name="Lopez-Montes A."/>
            <person name="Asiedu R."/>
            <person name="Jamnadass R."/>
            <person name="Muchugi A."/>
            <person name="Goodstein D."/>
            <person name="Egesi C.N."/>
            <person name="Featherston J."/>
            <person name="Asfaw A."/>
            <person name="Simpson G.G."/>
            <person name="Dolezel J."/>
            <person name="Hendre P.S."/>
            <person name="Van Deynze A."/>
            <person name="Kumar P.L."/>
            <person name="Obidiegwu J.E."/>
            <person name="Bhattacharjee R."/>
            <person name="Rokhsar D.S."/>
        </authorList>
    </citation>
    <scope>NUCLEOTIDE SEQUENCE [LARGE SCALE GENOMIC DNA]</scope>
    <source>
        <strain evidence="2">cv. TDa95/00328</strain>
    </source>
</reference>
<dbReference type="EC" id="2.7.11.1" evidence="1"/>
<proteinExistence type="predicted"/>
<evidence type="ECO:0000313" key="2">
    <source>
        <dbReference type="Proteomes" id="UP000827976"/>
    </source>
</evidence>
<comment type="caution">
    <text evidence="1">The sequence shown here is derived from an EMBL/GenBank/DDBJ whole genome shotgun (WGS) entry which is preliminary data.</text>
</comment>
<name>A0ACB7UK82_DIOAL</name>
<keyword evidence="1" id="KW-0808">Transferase</keyword>
<dbReference type="Proteomes" id="UP000827976">
    <property type="component" value="Chromosome 15"/>
</dbReference>
<organism evidence="1 2">
    <name type="scientific">Dioscorea alata</name>
    <name type="common">Purple yam</name>
    <dbReference type="NCBI Taxonomy" id="55571"/>
    <lineage>
        <taxon>Eukaryota</taxon>
        <taxon>Viridiplantae</taxon>
        <taxon>Streptophyta</taxon>
        <taxon>Embryophyta</taxon>
        <taxon>Tracheophyta</taxon>
        <taxon>Spermatophyta</taxon>
        <taxon>Magnoliopsida</taxon>
        <taxon>Liliopsida</taxon>
        <taxon>Dioscoreales</taxon>
        <taxon>Dioscoreaceae</taxon>
        <taxon>Dioscorea</taxon>
    </lineage>
</organism>
<accession>A0ACB7UK82</accession>